<name>A0A0E0JTD7_ORYPU</name>
<dbReference type="InterPro" id="IPR026960">
    <property type="entry name" value="RVT-Znf"/>
</dbReference>
<protein>
    <recommendedName>
        <fullName evidence="2">Reverse transcriptase zinc-binding domain-containing protein</fullName>
    </recommendedName>
</protein>
<reference evidence="3" key="1">
    <citation type="submission" date="2015-04" db="UniProtKB">
        <authorList>
            <consortium name="EnsemblPlants"/>
        </authorList>
    </citation>
    <scope>IDENTIFICATION</scope>
</reference>
<feature type="domain" description="Reverse transcriptase zinc-binding" evidence="2">
    <location>
        <begin position="30"/>
        <end position="83"/>
    </location>
</feature>
<dbReference type="AlphaFoldDB" id="A0A0E0JTD7"/>
<dbReference type="Gramene" id="OPUNC01G42240.5">
    <property type="protein sequence ID" value="OPUNC01G42240.5"/>
    <property type="gene ID" value="OPUNC01G42240"/>
</dbReference>
<evidence type="ECO:0000313" key="4">
    <source>
        <dbReference type="Proteomes" id="UP000026962"/>
    </source>
</evidence>
<evidence type="ECO:0000313" key="3">
    <source>
        <dbReference type="EnsemblPlants" id="OPUNC01G42240.5"/>
    </source>
</evidence>
<dbReference type="OMA" id="MEETCTH"/>
<organism evidence="3">
    <name type="scientific">Oryza punctata</name>
    <name type="common">Red rice</name>
    <dbReference type="NCBI Taxonomy" id="4537"/>
    <lineage>
        <taxon>Eukaryota</taxon>
        <taxon>Viridiplantae</taxon>
        <taxon>Streptophyta</taxon>
        <taxon>Embryophyta</taxon>
        <taxon>Tracheophyta</taxon>
        <taxon>Spermatophyta</taxon>
        <taxon>Magnoliopsida</taxon>
        <taxon>Liliopsida</taxon>
        <taxon>Poales</taxon>
        <taxon>Poaceae</taxon>
        <taxon>BOP clade</taxon>
        <taxon>Oryzoideae</taxon>
        <taxon>Oryzeae</taxon>
        <taxon>Oryzinae</taxon>
        <taxon>Oryza</taxon>
    </lineage>
</organism>
<dbReference type="EnsemblPlants" id="OPUNC01G42240.5">
    <property type="protein sequence ID" value="OPUNC01G42240.5"/>
    <property type="gene ID" value="OPUNC01G42240"/>
</dbReference>
<feature type="transmembrane region" description="Helical" evidence="1">
    <location>
        <begin position="80"/>
        <end position="99"/>
    </location>
</feature>
<accession>A0A0E0JTD7</accession>
<dbReference type="Pfam" id="PF13966">
    <property type="entry name" value="zf-RVT"/>
    <property type="match status" value="1"/>
</dbReference>
<evidence type="ECO:0000256" key="1">
    <source>
        <dbReference type="SAM" id="Phobius"/>
    </source>
</evidence>
<keyword evidence="1" id="KW-1133">Transmembrane helix</keyword>
<keyword evidence="4" id="KW-1185">Reference proteome</keyword>
<keyword evidence="1" id="KW-0812">Transmembrane</keyword>
<keyword evidence="1" id="KW-0472">Membrane</keyword>
<dbReference type="HOGENOM" id="CLU_1996318_0_0_1"/>
<sequence>MADDPLLPPHRRQARRMHIGESNSTTRAGFKLFYWLASRGSCLTADNLRKQGWPNQTYCPLCSVMEETCTHLFSTCTFTIQVWALLFTGGDVFAWWMAARKILIKPHRRKMDAVVIIVSWRIWKE</sequence>
<reference evidence="3" key="2">
    <citation type="submission" date="2018-05" db="EMBL/GenBank/DDBJ databases">
        <title>OpunRS2 (Oryza punctata Reference Sequence Version 2).</title>
        <authorList>
            <person name="Zhang J."/>
            <person name="Kudrna D."/>
            <person name="Lee S."/>
            <person name="Talag J."/>
            <person name="Welchert J."/>
            <person name="Wing R.A."/>
        </authorList>
    </citation>
    <scope>NUCLEOTIDE SEQUENCE [LARGE SCALE GENOMIC DNA]</scope>
</reference>
<dbReference type="Proteomes" id="UP000026962">
    <property type="component" value="Chromosome 1"/>
</dbReference>
<proteinExistence type="predicted"/>
<evidence type="ECO:0000259" key="2">
    <source>
        <dbReference type="Pfam" id="PF13966"/>
    </source>
</evidence>